<evidence type="ECO:0000256" key="3">
    <source>
        <dbReference type="ARBA" id="ARBA00023163"/>
    </source>
</evidence>
<protein>
    <submittedName>
        <fullName evidence="6">Transcriptional activator protein Anr</fullName>
    </submittedName>
</protein>
<accession>A0ABQ4RZU5</accession>
<dbReference type="CDD" id="cd00038">
    <property type="entry name" value="CAP_ED"/>
    <property type="match status" value="1"/>
</dbReference>
<dbReference type="PROSITE" id="PS51063">
    <property type="entry name" value="HTH_CRP_2"/>
    <property type="match status" value="1"/>
</dbReference>
<dbReference type="InterPro" id="IPR014710">
    <property type="entry name" value="RmlC-like_jellyroll"/>
</dbReference>
<dbReference type="InterPro" id="IPR050397">
    <property type="entry name" value="Env_Response_Regulators"/>
</dbReference>
<dbReference type="InterPro" id="IPR000595">
    <property type="entry name" value="cNMP-bd_dom"/>
</dbReference>
<dbReference type="RefSeq" id="WP_238244849.1">
    <property type="nucleotide sequence ID" value="NZ_BPQP01000045.1"/>
</dbReference>
<evidence type="ECO:0000259" key="5">
    <source>
        <dbReference type="PROSITE" id="PS51063"/>
    </source>
</evidence>
<keyword evidence="2" id="KW-0238">DNA-binding</keyword>
<dbReference type="Proteomes" id="UP001055125">
    <property type="component" value="Unassembled WGS sequence"/>
</dbReference>
<keyword evidence="7" id="KW-1185">Reference proteome</keyword>
<keyword evidence="1" id="KW-0805">Transcription regulation</keyword>
<reference evidence="6" key="2">
    <citation type="submission" date="2021-08" db="EMBL/GenBank/DDBJ databases">
        <authorList>
            <person name="Tani A."/>
            <person name="Ola A."/>
            <person name="Ogura Y."/>
            <person name="Katsura K."/>
            <person name="Hayashi T."/>
        </authorList>
    </citation>
    <scope>NUCLEOTIDE SEQUENCE</scope>
    <source>
        <strain evidence="6">DSM 19015</strain>
    </source>
</reference>
<dbReference type="InterPro" id="IPR036390">
    <property type="entry name" value="WH_DNA-bd_sf"/>
</dbReference>
<evidence type="ECO:0000256" key="1">
    <source>
        <dbReference type="ARBA" id="ARBA00023015"/>
    </source>
</evidence>
<evidence type="ECO:0000313" key="7">
    <source>
        <dbReference type="Proteomes" id="UP001055125"/>
    </source>
</evidence>
<dbReference type="SMART" id="SM00100">
    <property type="entry name" value="cNMP"/>
    <property type="match status" value="1"/>
</dbReference>
<dbReference type="InterPro" id="IPR012318">
    <property type="entry name" value="HTH_CRP"/>
</dbReference>
<name>A0ABQ4RZU5_9HYPH</name>
<dbReference type="PROSITE" id="PS50042">
    <property type="entry name" value="CNMP_BINDING_3"/>
    <property type="match status" value="1"/>
</dbReference>
<evidence type="ECO:0000259" key="4">
    <source>
        <dbReference type="PROSITE" id="PS50042"/>
    </source>
</evidence>
<comment type="caution">
    <text evidence="6">The sequence shown here is derived from an EMBL/GenBank/DDBJ whole genome shotgun (WGS) entry which is preliminary data.</text>
</comment>
<dbReference type="Gene3D" id="1.10.10.10">
    <property type="entry name" value="Winged helix-like DNA-binding domain superfamily/Winged helix DNA-binding domain"/>
    <property type="match status" value="1"/>
</dbReference>
<dbReference type="SUPFAM" id="SSF46785">
    <property type="entry name" value="Winged helix' DNA-binding domain"/>
    <property type="match status" value="1"/>
</dbReference>
<evidence type="ECO:0000256" key="2">
    <source>
        <dbReference type="ARBA" id="ARBA00023125"/>
    </source>
</evidence>
<dbReference type="Pfam" id="PF00027">
    <property type="entry name" value="cNMP_binding"/>
    <property type="match status" value="1"/>
</dbReference>
<feature type="domain" description="Cyclic nucleotide-binding" evidence="4">
    <location>
        <begin position="17"/>
        <end position="128"/>
    </location>
</feature>
<dbReference type="InterPro" id="IPR018490">
    <property type="entry name" value="cNMP-bd_dom_sf"/>
</dbReference>
<evidence type="ECO:0000313" key="6">
    <source>
        <dbReference type="EMBL" id="GJD95707.1"/>
    </source>
</evidence>
<dbReference type="PANTHER" id="PTHR24567">
    <property type="entry name" value="CRP FAMILY TRANSCRIPTIONAL REGULATORY PROTEIN"/>
    <property type="match status" value="1"/>
</dbReference>
<dbReference type="InterPro" id="IPR036388">
    <property type="entry name" value="WH-like_DNA-bd_sf"/>
</dbReference>
<dbReference type="Pfam" id="PF13545">
    <property type="entry name" value="HTH_Crp_2"/>
    <property type="match status" value="1"/>
</dbReference>
<dbReference type="EMBL" id="BPQP01000045">
    <property type="protein sequence ID" value="GJD95707.1"/>
    <property type="molecule type" value="Genomic_DNA"/>
</dbReference>
<dbReference type="Gene3D" id="2.60.120.10">
    <property type="entry name" value="Jelly Rolls"/>
    <property type="match status" value="1"/>
</dbReference>
<dbReference type="SUPFAM" id="SSF51206">
    <property type="entry name" value="cAMP-binding domain-like"/>
    <property type="match status" value="1"/>
</dbReference>
<dbReference type="SMART" id="SM00419">
    <property type="entry name" value="HTH_CRP"/>
    <property type="match status" value="1"/>
</dbReference>
<feature type="domain" description="HTH crp-type" evidence="5">
    <location>
        <begin position="151"/>
        <end position="225"/>
    </location>
</feature>
<organism evidence="6 7">
    <name type="scientific">Methylobacterium iners</name>
    <dbReference type="NCBI Taxonomy" id="418707"/>
    <lineage>
        <taxon>Bacteria</taxon>
        <taxon>Pseudomonadati</taxon>
        <taxon>Pseudomonadota</taxon>
        <taxon>Alphaproteobacteria</taxon>
        <taxon>Hyphomicrobiales</taxon>
        <taxon>Methylobacteriaceae</taxon>
        <taxon>Methylobacterium</taxon>
    </lineage>
</organism>
<proteinExistence type="predicted"/>
<sequence length="245" mass="27043">MNAHLDLSNTLIRKLDAFVSLSDDDKAHLAQLTARPRLVEARTDLVREGDVPDGVVVILEGFACRYKIRESGARHITAYLLPGDLGDVDVGLLPRMDHAIGTLSPCRVVRLDPAAVEDLLQNHPRIARALRIGTLVDEATLREWLVNVGCRSALERIAHLMCELLLRLQVVGLASANRYALALTQLDLADTTGLSNVHVNRSLQELRRRGLIVQKSRTLEILDLPGLKAVAEFKPGYLHIEPRAA</sequence>
<keyword evidence="3" id="KW-0804">Transcription</keyword>
<reference evidence="6" key="1">
    <citation type="journal article" date="2021" name="Front. Microbiol.">
        <title>Comprehensive Comparative Genomics and Phenotyping of Methylobacterium Species.</title>
        <authorList>
            <person name="Alessa O."/>
            <person name="Ogura Y."/>
            <person name="Fujitani Y."/>
            <person name="Takami H."/>
            <person name="Hayashi T."/>
            <person name="Sahin N."/>
            <person name="Tani A."/>
        </authorList>
    </citation>
    <scope>NUCLEOTIDE SEQUENCE</scope>
    <source>
        <strain evidence="6">DSM 19015</strain>
    </source>
</reference>
<dbReference type="PANTHER" id="PTHR24567:SF68">
    <property type="entry name" value="DNA-BINDING TRANSCRIPTIONAL DUAL REGULATOR CRP"/>
    <property type="match status" value="1"/>
</dbReference>
<gene>
    <name evidence="6" type="primary">anr</name>
    <name evidence="6" type="ORF">OCOJLMKI_2921</name>
</gene>